<dbReference type="Proteomes" id="UP000032305">
    <property type="component" value="Unassembled WGS sequence"/>
</dbReference>
<keyword evidence="1" id="KW-0732">Signal</keyword>
<dbReference type="InterPro" id="IPR036761">
    <property type="entry name" value="TTHA0802/YceI-like_sf"/>
</dbReference>
<dbReference type="PANTHER" id="PTHR34406">
    <property type="entry name" value="PROTEIN YCEI"/>
    <property type="match status" value="1"/>
</dbReference>
<evidence type="ECO:0000259" key="2">
    <source>
        <dbReference type="SMART" id="SM00867"/>
    </source>
</evidence>
<evidence type="ECO:0000313" key="4">
    <source>
        <dbReference type="Proteomes" id="UP000032305"/>
    </source>
</evidence>
<organism evidence="3 4">
    <name type="scientific">Sphingomonas parapaucimobilis NBRC 15100</name>
    <dbReference type="NCBI Taxonomy" id="1219049"/>
    <lineage>
        <taxon>Bacteria</taxon>
        <taxon>Pseudomonadati</taxon>
        <taxon>Pseudomonadota</taxon>
        <taxon>Alphaproteobacteria</taxon>
        <taxon>Sphingomonadales</taxon>
        <taxon>Sphingomonadaceae</taxon>
        <taxon>Sphingomonas</taxon>
    </lineage>
</organism>
<gene>
    <name evidence="3" type="ORF">SP5_052_00030</name>
</gene>
<dbReference type="SUPFAM" id="SSF101874">
    <property type="entry name" value="YceI-like"/>
    <property type="match status" value="1"/>
</dbReference>
<sequence>MRIGNLAMVAVAALASMASASGTGAIGYTIDPAHARVQAKVGFFGLASKTARFPHSEGHVALSDRDAKAVTLDVRIDTQTLEAGDALTRSRLRGPDFFDVDHYPRVTFHAAGMTRTGPHSATVTGTISARGVTRPAALAVDFSRDFAAMSGREPVHITATTRIDRRDFGMTAYPLIVGRQVTIAIDADLVPVGG</sequence>
<comment type="caution">
    <text evidence="3">The sequence shown here is derived from an EMBL/GenBank/DDBJ whole genome shotgun (WGS) entry which is preliminary data.</text>
</comment>
<proteinExistence type="predicted"/>
<evidence type="ECO:0000256" key="1">
    <source>
        <dbReference type="SAM" id="SignalP"/>
    </source>
</evidence>
<dbReference type="EMBL" id="BBPI01000052">
    <property type="protein sequence ID" value="GAM01193.1"/>
    <property type="molecule type" value="Genomic_DNA"/>
</dbReference>
<dbReference type="OrthoDB" id="9811006at2"/>
<dbReference type="AlphaFoldDB" id="A0A0A1W786"/>
<dbReference type="eggNOG" id="COG2353">
    <property type="taxonomic scope" value="Bacteria"/>
</dbReference>
<keyword evidence="4" id="KW-1185">Reference proteome</keyword>
<dbReference type="Gene3D" id="2.40.128.110">
    <property type="entry name" value="Lipid/polyisoprenoid-binding, YceI-like"/>
    <property type="match status" value="1"/>
</dbReference>
<feature type="signal peptide" evidence="1">
    <location>
        <begin position="1"/>
        <end position="20"/>
    </location>
</feature>
<dbReference type="InterPro" id="IPR007372">
    <property type="entry name" value="Lipid/polyisoprenoid-bd_YceI"/>
</dbReference>
<reference evidence="3 4" key="1">
    <citation type="submission" date="2014-11" db="EMBL/GenBank/DDBJ databases">
        <title>Whole genome shotgun sequence of Sphingomonas parapaucimobilis NBRC 15100.</title>
        <authorList>
            <person name="Katano-Makiyama Y."/>
            <person name="Hosoyama A."/>
            <person name="Hashimoto M."/>
            <person name="Hosoyama Y."/>
            <person name="Noguchi M."/>
            <person name="Numata M."/>
            <person name="Tsuchikane K."/>
            <person name="Hirakata S."/>
            <person name="Uohara A."/>
            <person name="Shimodaira J."/>
            <person name="Ohji S."/>
            <person name="Ichikawa N."/>
            <person name="Kimura A."/>
            <person name="Yamazoe A."/>
            <person name="Fujita N."/>
        </authorList>
    </citation>
    <scope>NUCLEOTIDE SEQUENCE [LARGE SCALE GENOMIC DNA]</scope>
    <source>
        <strain evidence="3 4">NBRC 15100</strain>
    </source>
</reference>
<dbReference type="SMART" id="SM00867">
    <property type="entry name" value="YceI"/>
    <property type="match status" value="1"/>
</dbReference>
<dbReference type="PANTHER" id="PTHR34406:SF1">
    <property type="entry name" value="PROTEIN YCEI"/>
    <property type="match status" value="1"/>
</dbReference>
<feature type="domain" description="Lipid/polyisoprenoid-binding YceI-like" evidence="2">
    <location>
        <begin position="27"/>
        <end position="190"/>
    </location>
</feature>
<evidence type="ECO:0000313" key="3">
    <source>
        <dbReference type="EMBL" id="GAM01193.1"/>
    </source>
</evidence>
<accession>A0A0A1W786</accession>
<feature type="chain" id="PRO_5001993470" description="Lipid/polyisoprenoid-binding YceI-like domain-containing protein" evidence="1">
    <location>
        <begin position="21"/>
        <end position="194"/>
    </location>
</feature>
<protein>
    <recommendedName>
        <fullName evidence="2">Lipid/polyisoprenoid-binding YceI-like domain-containing protein</fullName>
    </recommendedName>
</protein>
<name>A0A0A1W786_9SPHN</name>
<dbReference type="Pfam" id="PF04264">
    <property type="entry name" value="YceI"/>
    <property type="match status" value="1"/>
</dbReference>